<gene>
    <name evidence="2" type="ORF">CDAR_122301</name>
</gene>
<feature type="region of interest" description="Disordered" evidence="1">
    <location>
        <begin position="44"/>
        <end position="65"/>
    </location>
</feature>
<dbReference type="EMBL" id="BPLQ01014437">
    <property type="protein sequence ID" value="GIY79694.1"/>
    <property type="molecule type" value="Genomic_DNA"/>
</dbReference>
<dbReference type="AlphaFoldDB" id="A0AAV4WCV9"/>
<feature type="compositionally biased region" description="Basic and acidic residues" evidence="1">
    <location>
        <begin position="48"/>
        <end position="64"/>
    </location>
</feature>
<accession>A0AAV4WCV9</accession>
<proteinExistence type="predicted"/>
<evidence type="ECO:0000256" key="1">
    <source>
        <dbReference type="SAM" id="MobiDB-lite"/>
    </source>
</evidence>
<keyword evidence="3" id="KW-1185">Reference proteome</keyword>
<sequence length="128" mass="14679">MLPKEKDVWGFRLHYIGIDHFIQGQALVIADVKDLLIKKSMSGAVEQTGKKKEKEENEKWEGKGPRSVLQTVVSLNMRMGDPGLLTWMKRLDDGEVFRLGKVTLMRGRTISLELQFTWLSLVVPARRK</sequence>
<name>A0AAV4WCV9_9ARAC</name>
<dbReference type="Proteomes" id="UP001054837">
    <property type="component" value="Unassembled WGS sequence"/>
</dbReference>
<organism evidence="2 3">
    <name type="scientific">Caerostris darwini</name>
    <dbReference type="NCBI Taxonomy" id="1538125"/>
    <lineage>
        <taxon>Eukaryota</taxon>
        <taxon>Metazoa</taxon>
        <taxon>Ecdysozoa</taxon>
        <taxon>Arthropoda</taxon>
        <taxon>Chelicerata</taxon>
        <taxon>Arachnida</taxon>
        <taxon>Araneae</taxon>
        <taxon>Araneomorphae</taxon>
        <taxon>Entelegynae</taxon>
        <taxon>Araneoidea</taxon>
        <taxon>Araneidae</taxon>
        <taxon>Caerostris</taxon>
    </lineage>
</organism>
<evidence type="ECO:0000313" key="2">
    <source>
        <dbReference type="EMBL" id="GIY79694.1"/>
    </source>
</evidence>
<comment type="caution">
    <text evidence="2">The sequence shown here is derived from an EMBL/GenBank/DDBJ whole genome shotgun (WGS) entry which is preliminary data.</text>
</comment>
<protein>
    <submittedName>
        <fullName evidence="2">Uncharacterized protein</fullName>
    </submittedName>
</protein>
<reference evidence="2 3" key="1">
    <citation type="submission" date="2021-06" db="EMBL/GenBank/DDBJ databases">
        <title>Caerostris darwini draft genome.</title>
        <authorList>
            <person name="Kono N."/>
            <person name="Arakawa K."/>
        </authorList>
    </citation>
    <scope>NUCLEOTIDE SEQUENCE [LARGE SCALE GENOMIC DNA]</scope>
</reference>
<evidence type="ECO:0000313" key="3">
    <source>
        <dbReference type="Proteomes" id="UP001054837"/>
    </source>
</evidence>